<gene>
    <name evidence="1" type="ORF">CR513_14784</name>
</gene>
<protein>
    <submittedName>
        <fullName evidence="1">Uncharacterized protein</fullName>
    </submittedName>
</protein>
<sequence length="93" mass="10509">MARSDERLKEIETKISNLATLMSQQVQGSFPTQIESNSREDVKVIIFRSEKKVEGVLKGKEKGGSTKEVTTNITYKGKDVLTPEKTILRQRIL</sequence>
<proteinExistence type="predicted"/>
<evidence type="ECO:0000313" key="1">
    <source>
        <dbReference type="EMBL" id="RDY01842.1"/>
    </source>
</evidence>
<evidence type="ECO:0000313" key="2">
    <source>
        <dbReference type="Proteomes" id="UP000257109"/>
    </source>
</evidence>
<accession>A0A371HGI4</accession>
<dbReference type="EMBL" id="QJKJ01002669">
    <property type="protein sequence ID" value="RDY01842.1"/>
    <property type="molecule type" value="Genomic_DNA"/>
</dbReference>
<dbReference type="Proteomes" id="UP000257109">
    <property type="component" value="Unassembled WGS sequence"/>
</dbReference>
<comment type="caution">
    <text evidence="1">The sequence shown here is derived from an EMBL/GenBank/DDBJ whole genome shotgun (WGS) entry which is preliminary data.</text>
</comment>
<keyword evidence="2" id="KW-1185">Reference proteome</keyword>
<dbReference type="AlphaFoldDB" id="A0A371HGI4"/>
<feature type="non-terminal residue" evidence="1">
    <location>
        <position position="1"/>
    </location>
</feature>
<name>A0A371HGI4_MUCPR</name>
<reference evidence="1" key="1">
    <citation type="submission" date="2018-05" db="EMBL/GenBank/DDBJ databases">
        <title>Draft genome of Mucuna pruriens seed.</title>
        <authorList>
            <person name="Nnadi N.E."/>
            <person name="Vos R."/>
            <person name="Hasami M.H."/>
            <person name="Devisetty U.K."/>
            <person name="Aguiy J.C."/>
        </authorList>
    </citation>
    <scope>NUCLEOTIDE SEQUENCE [LARGE SCALE GENOMIC DNA]</scope>
    <source>
        <strain evidence="1">JCA_2017</strain>
    </source>
</reference>
<organism evidence="1 2">
    <name type="scientific">Mucuna pruriens</name>
    <name type="common">Velvet bean</name>
    <name type="synonym">Dolichos pruriens</name>
    <dbReference type="NCBI Taxonomy" id="157652"/>
    <lineage>
        <taxon>Eukaryota</taxon>
        <taxon>Viridiplantae</taxon>
        <taxon>Streptophyta</taxon>
        <taxon>Embryophyta</taxon>
        <taxon>Tracheophyta</taxon>
        <taxon>Spermatophyta</taxon>
        <taxon>Magnoliopsida</taxon>
        <taxon>eudicotyledons</taxon>
        <taxon>Gunneridae</taxon>
        <taxon>Pentapetalae</taxon>
        <taxon>rosids</taxon>
        <taxon>fabids</taxon>
        <taxon>Fabales</taxon>
        <taxon>Fabaceae</taxon>
        <taxon>Papilionoideae</taxon>
        <taxon>50 kb inversion clade</taxon>
        <taxon>NPAAA clade</taxon>
        <taxon>indigoferoid/millettioid clade</taxon>
        <taxon>Phaseoleae</taxon>
        <taxon>Mucuna</taxon>
    </lineage>
</organism>